<protein>
    <submittedName>
        <fullName evidence="1">Uncharacterized protein</fullName>
    </submittedName>
</protein>
<gene>
    <name evidence="1" type="ORF">E3U43_019692</name>
</gene>
<organism evidence="1 2">
    <name type="scientific">Larimichthys crocea</name>
    <name type="common">Large yellow croaker</name>
    <name type="synonym">Pseudosciaena crocea</name>
    <dbReference type="NCBI Taxonomy" id="215358"/>
    <lineage>
        <taxon>Eukaryota</taxon>
        <taxon>Metazoa</taxon>
        <taxon>Chordata</taxon>
        <taxon>Craniata</taxon>
        <taxon>Vertebrata</taxon>
        <taxon>Euteleostomi</taxon>
        <taxon>Actinopterygii</taxon>
        <taxon>Neopterygii</taxon>
        <taxon>Teleostei</taxon>
        <taxon>Neoteleostei</taxon>
        <taxon>Acanthomorphata</taxon>
        <taxon>Eupercaria</taxon>
        <taxon>Sciaenidae</taxon>
        <taxon>Larimichthys</taxon>
    </lineage>
</organism>
<dbReference type="Proteomes" id="UP000793456">
    <property type="component" value="Chromosome XIV"/>
</dbReference>
<accession>A0ACD3QW57</accession>
<evidence type="ECO:0000313" key="2">
    <source>
        <dbReference type="Proteomes" id="UP000793456"/>
    </source>
</evidence>
<keyword evidence="2" id="KW-1185">Reference proteome</keyword>
<name>A0ACD3QW57_LARCR</name>
<evidence type="ECO:0000313" key="1">
    <source>
        <dbReference type="EMBL" id="TMS10699.1"/>
    </source>
</evidence>
<proteinExistence type="predicted"/>
<sequence length="653" mass="73672">MDEEQQVLCEVLCAERVGQMTKTYNDIDAVTRLLEEKERDLELAARIGQSLLKKNKALSERNELLEEQVEHIREEVSQLRHDLSMKDELLQFYTSAAEESEGESITSTPVHPSETNVSTPTFFPLDSLQKKLKDLEEENKSLRSEASHLETETISYEEKEQQLVNDCVKELRNSNMQISSLAEELARKSDDASRQQEEITHLLSQIVDLQKKAKLYAVENEELTQHLGAAKDAQRQLTAELQELQDKYAECMEMLHEAQEELKNLRNKTLPLSTPRRFHSLGLFPMDSLAAEIEGTMRKELQMDDPDVEEQRLQPKRVFQTVKNLNLMRQQRSSLAPSPLNIPGSNQTSCLTSGRSSRVGTPLSLSMYGSEMGSGIILDNRTSSILESSDDGSEDSNKRPPGTPGTPGSRDLEAALRRLSLRRDNYLSEKRFFEEERERKLAYLAKEEEKGGGGSSGDPGTPTESLLSLCSHPSLGSVWSGYSITARSYLPEKLQIVKPLEGDYSSQRHKSSQPQNAVHNDNESFQKPQQKECQRNPNSVLTHTPQSYTQMSANQSQTVEKKQKNQYLIFQNHRPPKICLSASQGPKILQRSSSLLELSSWQSSRLHLGAPLALVTGLMEAPLLSMRGSSWLNPTWVLCWIIGPVWSRRVSAH</sequence>
<comment type="caution">
    <text evidence="1">The sequence shown here is derived from an EMBL/GenBank/DDBJ whole genome shotgun (WGS) entry which is preliminary data.</text>
</comment>
<reference evidence="1" key="1">
    <citation type="submission" date="2018-11" db="EMBL/GenBank/DDBJ databases">
        <title>The sequence and de novo assembly of Larimichthys crocea genome using PacBio and Hi-C technologies.</title>
        <authorList>
            <person name="Xu P."/>
            <person name="Chen B."/>
            <person name="Zhou Z."/>
            <person name="Ke Q."/>
            <person name="Wu Y."/>
            <person name="Bai H."/>
            <person name="Pu F."/>
        </authorList>
    </citation>
    <scope>NUCLEOTIDE SEQUENCE</scope>
    <source>
        <tissue evidence="1">Muscle</tissue>
    </source>
</reference>
<dbReference type="EMBL" id="CM011687">
    <property type="protein sequence ID" value="TMS10699.1"/>
    <property type="molecule type" value="Genomic_DNA"/>
</dbReference>